<name>D6A4H4_STRV1</name>
<dbReference type="Proteomes" id="UP000003824">
    <property type="component" value="Unassembled WGS sequence"/>
</dbReference>
<feature type="region of interest" description="Disordered" evidence="2">
    <location>
        <begin position="132"/>
        <end position="184"/>
    </location>
</feature>
<feature type="compositionally biased region" description="Pro residues" evidence="2">
    <location>
        <begin position="140"/>
        <end position="164"/>
    </location>
</feature>
<evidence type="ECO:0000256" key="1">
    <source>
        <dbReference type="SAM" id="Coils"/>
    </source>
</evidence>
<evidence type="ECO:0000313" key="3">
    <source>
        <dbReference type="EMBL" id="EFE65814.2"/>
    </source>
</evidence>
<organism evidence="3 4">
    <name type="scientific">Streptomyces viridosporus (strain ATCC 14672 / DSM 40746 / JCM 4963 / KCTC 9882 / NRRL B-12104 / FH 1290)</name>
    <name type="common">Streptomyces ghanaensis</name>
    <dbReference type="NCBI Taxonomy" id="566461"/>
    <lineage>
        <taxon>Bacteria</taxon>
        <taxon>Bacillati</taxon>
        <taxon>Actinomycetota</taxon>
        <taxon>Actinomycetes</taxon>
        <taxon>Kitasatosporales</taxon>
        <taxon>Streptomycetaceae</taxon>
        <taxon>Streptomyces</taxon>
    </lineage>
</organism>
<gene>
    <name evidence="3" type="ORF">SSFG_01068</name>
</gene>
<sequence length="305" mass="32383">MSSSARFRCRWPVCLLVDKSSPLHPFKVTSDCKGESVPFGSGDRAQLQQIIEQLGKLATDLAAVKQQVNDQQNTINQIRQDATAAITTGLAEIRAVARDAMSRTNDIVTGPVASIGGELVTIRSAIGQLDSRLQEQAASPPAPAAEPASPPAPEPEPTPVPEAVPEPDPEPEPERPDPLDEPDVDTLRAAAGISAATLHAHRDTWEFLVKHVGADQHFHLPAEVRGAEGVVLAKVSGPSLVAALTSLHRVSRTAPEAGTRAIAAHLHERLTETVQEIVTRPHRGDGADAVRIVIDDRAAPDDTSS</sequence>
<keyword evidence="1" id="KW-0175">Coiled coil</keyword>
<proteinExistence type="predicted"/>
<dbReference type="eggNOG" id="ENOG5030HU0">
    <property type="taxonomic scope" value="Bacteria"/>
</dbReference>
<protein>
    <submittedName>
        <fullName evidence="3">Predicted protein</fullName>
    </submittedName>
</protein>
<dbReference type="AlphaFoldDB" id="D6A4H4"/>
<accession>D6A4H4</accession>
<evidence type="ECO:0000256" key="2">
    <source>
        <dbReference type="SAM" id="MobiDB-lite"/>
    </source>
</evidence>
<reference evidence="4" key="1">
    <citation type="submission" date="2008-12" db="EMBL/GenBank/DDBJ databases">
        <title>Annotation of Streptomyces ghanaensis ATCC 14672.</title>
        <authorList>
            <consortium name="The Broad Institute Genome Sequencing Platform"/>
            <consortium name="Broad Institute Microbial Sequencing Center"/>
            <person name="Fischbach M."/>
            <person name="Ward D."/>
            <person name="Young S."/>
            <person name="Kodira C.D."/>
            <person name="Zeng Q."/>
            <person name="Koehrsen M."/>
            <person name="Godfrey P."/>
            <person name="Alvarado L."/>
            <person name="Berlin A.M."/>
            <person name="Borenstein D."/>
            <person name="Chen Z."/>
            <person name="Engels R."/>
            <person name="Freedman E."/>
            <person name="Gellesch M."/>
            <person name="Goldberg J."/>
            <person name="Griggs A."/>
            <person name="Gujja S."/>
            <person name="Heiman D.I."/>
            <person name="Hepburn T.A."/>
            <person name="Howarth C."/>
            <person name="Jen D."/>
            <person name="Larson L."/>
            <person name="Lewis B."/>
            <person name="Mehta T."/>
            <person name="Park D."/>
            <person name="Pearson M."/>
            <person name="Roberts A."/>
            <person name="Saif S."/>
            <person name="Shea T.D."/>
            <person name="Shenoy N."/>
            <person name="Sisk P."/>
            <person name="Stolte C."/>
            <person name="Sykes S.N."/>
            <person name="Walk T."/>
            <person name="White J."/>
            <person name="Yandava C."/>
            <person name="Straight P."/>
            <person name="Clardy J."/>
            <person name="Hung D."/>
            <person name="Kolter R."/>
            <person name="Mekalanos J."/>
            <person name="Walker S."/>
            <person name="Walsh C.T."/>
            <person name="Wieland B.L.C."/>
            <person name="Ilzarbe M."/>
            <person name="Galagan J."/>
            <person name="Nusbaum C."/>
            <person name="Birren B."/>
        </authorList>
    </citation>
    <scope>NUCLEOTIDE SEQUENCE [LARGE SCALE GENOMIC DNA]</scope>
    <source>
        <strain evidence="4">ATCC 14672 / DSM 40746 / JCM 4963 / KCTC 9882 / NRRL B-12104 / FH 1290</strain>
    </source>
</reference>
<dbReference type="EMBL" id="DS999641">
    <property type="protein sequence ID" value="EFE65814.2"/>
    <property type="molecule type" value="Genomic_DNA"/>
</dbReference>
<evidence type="ECO:0000313" key="4">
    <source>
        <dbReference type="Proteomes" id="UP000003824"/>
    </source>
</evidence>
<feature type="coiled-coil region" evidence="1">
    <location>
        <begin position="47"/>
        <end position="81"/>
    </location>
</feature>